<organism evidence="2 3">
    <name type="scientific">Dulcicalothrix desertica PCC 7102</name>
    <dbReference type="NCBI Taxonomy" id="232991"/>
    <lineage>
        <taxon>Bacteria</taxon>
        <taxon>Bacillati</taxon>
        <taxon>Cyanobacteriota</taxon>
        <taxon>Cyanophyceae</taxon>
        <taxon>Nostocales</taxon>
        <taxon>Calotrichaceae</taxon>
        <taxon>Dulcicalothrix</taxon>
    </lineage>
</organism>
<accession>A0A433UM64</accession>
<evidence type="ECO:0000313" key="2">
    <source>
        <dbReference type="EMBL" id="RUS94925.1"/>
    </source>
</evidence>
<reference evidence="2" key="1">
    <citation type="submission" date="2018-12" db="EMBL/GenBank/DDBJ databases">
        <authorList>
            <person name="Will S."/>
            <person name="Neumann-Schaal M."/>
            <person name="Henke P."/>
        </authorList>
    </citation>
    <scope>NUCLEOTIDE SEQUENCE</scope>
    <source>
        <strain evidence="2">PCC 7102</strain>
    </source>
</reference>
<evidence type="ECO:0000259" key="1">
    <source>
        <dbReference type="Pfam" id="PF08722"/>
    </source>
</evidence>
<dbReference type="Pfam" id="PF08722">
    <property type="entry name" value="Tn7_TnsA-like_N"/>
    <property type="match status" value="1"/>
</dbReference>
<dbReference type="AlphaFoldDB" id="A0A433UM64"/>
<keyword evidence="3" id="KW-1185">Reference proteome</keyword>
<dbReference type="Proteomes" id="UP000271624">
    <property type="component" value="Unassembled WGS sequence"/>
</dbReference>
<gene>
    <name evidence="2" type="ORF">DSM106972_091760</name>
</gene>
<sequence>MYLLEIDPDVLSYCSQPLKIAYKQENKQLKYTPDFLVERSQKKQIIEIKPKKLINSDKNTRLFQCVAPIVQSLSWDFLVITDEMIRREPLLSNIKLLYRYAPVKLTPQLTITCHKYFQSQPPISLQKAEDYLSKKGIFRDSLLKLIFIGFLSTDLTIPIGNSSLISLYQTMN</sequence>
<comment type="caution">
    <text evidence="2">The sequence shown here is derived from an EMBL/GenBank/DDBJ whole genome shotgun (WGS) entry which is preliminary data.</text>
</comment>
<proteinExistence type="predicted"/>
<reference evidence="2" key="2">
    <citation type="journal article" date="2019" name="Genome Biol. Evol.">
        <title>Day and night: Metabolic profiles and evolutionary relationships of six axenic non-marine cyanobacteria.</title>
        <authorList>
            <person name="Will S.E."/>
            <person name="Henke P."/>
            <person name="Boedeker C."/>
            <person name="Huang S."/>
            <person name="Brinkmann H."/>
            <person name="Rohde M."/>
            <person name="Jarek M."/>
            <person name="Friedl T."/>
            <person name="Seufert S."/>
            <person name="Schumacher M."/>
            <person name="Overmann J."/>
            <person name="Neumann-Schaal M."/>
            <person name="Petersen J."/>
        </authorList>
    </citation>
    <scope>NUCLEOTIDE SEQUENCE [LARGE SCALE GENOMIC DNA]</scope>
    <source>
        <strain evidence="2">PCC 7102</strain>
    </source>
</reference>
<dbReference type="InterPro" id="IPR014833">
    <property type="entry name" value="TnsA_N"/>
</dbReference>
<feature type="domain" description="TnsA endonuclease N-terminal" evidence="1">
    <location>
        <begin position="7"/>
        <end position="82"/>
    </location>
</feature>
<name>A0A433UM64_9CYAN</name>
<dbReference type="EMBL" id="RSCL01000045">
    <property type="protein sequence ID" value="RUS94925.1"/>
    <property type="molecule type" value="Genomic_DNA"/>
</dbReference>
<protein>
    <recommendedName>
        <fullName evidence="1">TnsA endonuclease N-terminal domain-containing protein</fullName>
    </recommendedName>
</protein>
<evidence type="ECO:0000313" key="3">
    <source>
        <dbReference type="Proteomes" id="UP000271624"/>
    </source>
</evidence>